<dbReference type="RefSeq" id="WP_091527008.1">
    <property type="nucleotide sequence ID" value="NZ_LT629772.1"/>
</dbReference>
<dbReference type="EMBL" id="LT629772">
    <property type="protein sequence ID" value="SDT00251.1"/>
    <property type="molecule type" value="Genomic_DNA"/>
</dbReference>
<gene>
    <name evidence="2" type="ORF">SAMN04489812_3791</name>
</gene>
<dbReference type="InterPro" id="IPR016181">
    <property type="entry name" value="Acyl_CoA_acyltransferase"/>
</dbReference>
<dbReference type="PANTHER" id="PTHR41368">
    <property type="entry name" value="PROTEIN YGHO"/>
    <property type="match status" value="1"/>
</dbReference>
<reference evidence="2 3" key="1">
    <citation type="submission" date="2016-10" db="EMBL/GenBank/DDBJ databases">
        <authorList>
            <person name="de Groot N.N."/>
        </authorList>
    </citation>
    <scope>NUCLEOTIDE SEQUENCE [LARGE SCALE GENOMIC DNA]</scope>
    <source>
        <strain evidence="2 3">DSM 21800</strain>
    </source>
</reference>
<dbReference type="InterPro" id="IPR039968">
    <property type="entry name" value="BcerS-like"/>
</dbReference>
<dbReference type="Proteomes" id="UP000199103">
    <property type="component" value="Chromosome I"/>
</dbReference>
<dbReference type="Gene3D" id="3.40.630.30">
    <property type="match status" value="1"/>
</dbReference>
<evidence type="ECO:0000256" key="1">
    <source>
        <dbReference type="SAM" id="MobiDB-lite"/>
    </source>
</evidence>
<sequence>MYTTDFSRTPPAGRGRAMIIAEGRSDARRRDGVVWRHRVRDDAIRAELVVFDTAEQARRAAAAHRGRTRLLIAEDRGYSNGGWRAEDGTHGLNERFHPVRTELRDGREPPPTGEPARLTRRPVAEPAPRQWTIFDSESLFLGANRFRHPIAWLHTARYWWAMLRSMYRMPGTVWHGVYWQFPFTLGTVATFRSTDDMMRFARVPEHRYLMQWIARDTRNATAGFIRIHSAADQDAAQQQPAGLELQRVQTETQLREFLAVSRRGDPATLAVPLLTDTVRSWFAGRAAAPVQPELYLARRGDRTVGRTTIHADPTLDAKLGTRATLFGATWAATRADYAELLDAIADRGRRAGHTEAIGPMSLLPNQTGGVITSGFEQPGFFDSPWNPSWVPQAYADAGFQAWNESDTWQLDVAALRSTADRIEAPAEDELAAAGIRLRPASRLRFRRDVEQVRGLLNACFAQLPYYTEISPAQMRAATSGLIALMDPGLWVMAEDRDSGAPVGFTLMMPDPVDVLRGSGGRIGPRELVRLLRGRTGSRDVVAIIQGVLPEQQGRGISGLMWRRVARHLIDAGYRTVRATYIGRDNPASARSIQRLGGRPLHGLSFYRRNLGDHALGDHGPDDRTAR</sequence>
<dbReference type="AlphaFoldDB" id="A0A1H1WUA4"/>
<evidence type="ECO:0000313" key="3">
    <source>
        <dbReference type="Proteomes" id="UP000199103"/>
    </source>
</evidence>
<name>A0A1H1WUA4_9ACTN</name>
<protein>
    <recommendedName>
        <fullName evidence="4">N-acetyltransferase domain-containing protein</fullName>
    </recommendedName>
</protein>
<dbReference type="SUPFAM" id="SSF55729">
    <property type="entry name" value="Acyl-CoA N-acyltransferases (Nat)"/>
    <property type="match status" value="1"/>
</dbReference>
<keyword evidence="3" id="KW-1185">Reference proteome</keyword>
<evidence type="ECO:0000313" key="2">
    <source>
        <dbReference type="EMBL" id="SDT00251.1"/>
    </source>
</evidence>
<dbReference type="STRING" id="630515.SAMN04489812_3791"/>
<dbReference type="PANTHER" id="PTHR41368:SF1">
    <property type="entry name" value="PROTEIN YGHO"/>
    <property type="match status" value="1"/>
</dbReference>
<feature type="region of interest" description="Disordered" evidence="1">
    <location>
        <begin position="100"/>
        <end position="121"/>
    </location>
</feature>
<accession>A0A1H1WUA4</accession>
<proteinExistence type="predicted"/>
<dbReference type="OrthoDB" id="9806005at2"/>
<evidence type="ECO:0008006" key="4">
    <source>
        <dbReference type="Google" id="ProtNLM"/>
    </source>
</evidence>
<organism evidence="2 3">
    <name type="scientific">Microlunatus soli</name>
    <dbReference type="NCBI Taxonomy" id="630515"/>
    <lineage>
        <taxon>Bacteria</taxon>
        <taxon>Bacillati</taxon>
        <taxon>Actinomycetota</taxon>
        <taxon>Actinomycetes</taxon>
        <taxon>Propionibacteriales</taxon>
        <taxon>Propionibacteriaceae</taxon>
        <taxon>Microlunatus</taxon>
    </lineage>
</organism>